<dbReference type="Proteomes" id="UP000177279">
    <property type="component" value="Unassembled WGS sequence"/>
</dbReference>
<comment type="caution">
    <text evidence="1">The sequence shown here is derived from an EMBL/GenBank/DDBJ whole genome shotgun (WGS) entry which is preliminary data.</text>
</comment>
<sequence>MKNLSKLLERFSNILNKDTETKNTIIRIIKDKTNIELKSNQINLKNGVLEVEASPVVKNEIRLKEDLLKQELKISRILYK</sequence>
<accession>A0A1G2TIA1</accession>
<dbReference type="AlphaFoldDB" id="A0A1G2TIA1"/>
<protein>
    <submittedName>
        <fullName evidence="1">Uncharacterized protein</fullName>
    </submittedName>
</protein>
<evidence type="ECO:0000313" key="1">
    <source>
        <dbReference type="EMBL" id="OHA96341.1"/>
    </source>
</evidence>
<proteinExistence type="predicted"/>
<gene>
    <name evidence="1" type="ORF">A3D49_00405</name>
</gene>
<evidence type="ECO:0000313" key="2">
    <source>
        <dbReference type="Proteomes" id="UP000177279"/>
    </source>
</evidence>
<dbReference type="EMBL" id="MHVS01000005">
    <property type="protein sequence ID" value="OHA96341.1"/>
    <property type="molecule type" value="Genomic_DNA"/>
</dbReference>
<name>A0A1G2TIA1_9BACT</name>
<organism evidence="1 2">
    <name type="scientific">Candidatus Zambryskibacteria bacterium RIFCSPHIGHO2_02_FULL_43_37</name>
    <dbReference type="NCBI Taxonomy" id="1802749"/>
    <lineage>
        <taxon>Bacteria</taxon>
        <taxon>Candidatus Zambryskiibacteriota</taxon>
    </lineage>
</organism>
<reference evidence="1 2" key="1">
    <citation type="journal article" date="2016" name="Nat. Commun.">
        <title>Thousands of microbial genomes shed light on interconnected biogeochemical processes in an aquifer system.</title>
        <authorList>
            <person name="Anantharaman K."/>
            <person name="Brown C.T."/>
            <person name="Hug L.A."/>
            <person name="Sharon I."/>
            <person name="Castelle C.J."/>
            <person name="Probst A.J."/>
            <person name="Thomas B.C."/>
            <person name="Singh A."/>
            <person name="Wilkins M.J."/>
            <person name="Karaoz U."/>
            <person name="Brodie E.L."/>
            <person name="Williams K.H."/>
            <person name="Hubbard S.S."/>
            <person name="Banfield J.F."/>
        </authorList>
    </citation>
    <scope>NUCLEOTIDE SEQUENCE [LARGE SCALE GENOMIC DNA]</scope>
</reference>